<sequence>MATTKKKTTAKKAPSKFDIITMYMEYVLEHEMYPKSIYKFCKANKITETDFYAHFGNIDGLKKEIWIILFDKTMEVAHANEAYDQFTSREKMLTFFYSFFEMLTLNRSYILFALSEHDRALKNMEQLKGLRKQIKSFASELIAEDNEDKQFKITKNPTSLFSEGAWIQFLFLLKFWMDDASAGFEKTDVAIEKSVNTIFDVFDNTPLTNILDLGKFLWKERTM</sequence>
<gene>
    <name evidence="2" type="ORF">BD809_106205</name>
</gene>
<evidence type="ECO:0000259" key="1">
    <source>
        <dbReference type="Pfam" id="PF17931"/>
    </source>
</evidence>
<accession>A0A5S5C0K4</accession>
<dbReference type="Proteomes" id="UP000324376">
    <property type="component" value="Unassembled WGS sequence"/>
</dbReference>
<dbReference type="InterPro" id="IPR041673">
    <property type="entry name" value="TetR_C_23"/>
</dbReference>
<evidence type="ECO:0000313" key="3">
    <source>
        <dbReference type="Proteomes" id="UP000324376"/>
    </source>
</evidence>
<organism evidence="2 3">
    <name type="scientific">Aquimarina intermedia</name>
    <dbReference type="NCBI Taxonomy" id="350814"/>
    <lineage>
        <taxon>Bacteria</taxon>
        <taxon>Pseudomonadati</taxon>
        <taxon>Bacteroidota</taxon>
        <taxon>Flavobacteriia</taxon>
        <taxon>Flavobacteriales</taxon>
        <taxon>Flavobacteriaceae</taxon>
        <taxon>Aquimarina</taxon>
    </lineage>
</organism>
<dbReference type="SUPFAM" id="SSF48498">
    <property type="entry name" value="Tetracyclin repressor-like, C-terminal domain"/>
    <property type="match status" value="1"/>
</dbReference>
<dbReference type="OrthoDB" id="977687at2"/>
<protein>
    <submittedName>
        <fullName evidence="2">AcrR family transcriptional regulator</fullName>
    </submittedName>
</protein>
<keyword evidence="3" id="KW-1185">Reference proteome</keyword>
<dbReference type="EMBL" id="VNHU01000006">
    <property type="protein sequence ID" value="TYP72951.1"/>
    <property type="molecule type" value="Genomic_DNA"/>
</dbReference>
<name>A0A5S5C0K4_9FLAO</name>
<evidence type="ECO:0000313" key="2">
    <source>
        <dbReference type="EMBL" id="TYP72951.1"/>
    </source>
</evidence>
<comment type="caution">
    <text evidence="2">The sequence shown here is derived from an EMBL/GenBank/DDBJ whole genome shotgun (WGS) entry which is preliminary data.</text>
</comment>
<reference evidence="2 3" key="1">
    <citation type="submission" date="2019-07" db="EMBL/GenBank/DDBJ databases">
        <title>Genomic Encyclopedia of Archaeal and Bacterial Type Strains, Phase II (KMG-II): from individual species to whole genera.</title>
        <authorList>
            <person name="Goeker M."/>
        </authorList>
    </citation>
    <scope>NUCLEOTIDE SEQUENCE [LARGE SCALE GENOMIC DNA]</scope>
    <source>
        <strain evidence="2 3">DSM 17527</strain>
    </source>
</reference>
<proteinExistence type="predicted"/>
<dbReference type="AlphaFoldDB" id="A0A5S5C0K4"/>
<dbReference type="Pfam" id="PF17931">
    <property type="entry name" value="TetR_C_23"/>
    <property type="match status" value="1"/>
</dbReference>
<dbReference type="InterPro" id="IPR036271">
    <property type="entry name" value="Tet_transcr_reg_TetR-rel_C_sf"/>
</dbReference>
<dbReference type="RefSeq" id="WP_148782976.1">
    <property type="nucleotide sequence ID" value="NZ_VNHU01000006.1"/>
</dbReference>
<feature type="domain" description="Tetracyclin repressor-like C-terminal" evidence="1">
    <location>
        <begin position="91"/>
        <end position="217"/>
    </location>
</feature>